<gene>
    <name evidence="7" type="ORF">IW256_004997</name>
</gene>
<evidence type="ECO:0000256" key="1">
    <source>
        <dbReference type="ARBA" id="ARBA00006930"/>
    </source>
</evidence>
<feature type="coiled-coil region" evidence="4">
    <location>
        <begin position="799"/>
        <end position="826"/>
    </location>
</feature>
<dbReference type="PANTHER" id="PTHR32114">
    <property type="entry name" value="ABC TRANSPORTER ABCH.3"/>
    <property type="match status" value="1"/>
</dbReference>
<dbReference type="RefSeq" id="WP_197013286.1">
    <property type="nucleotide sequence ID" value="NZ_BAABES010000001.1"/>
</dbReference>
<comment type="subunit">
    <text evidence="2">Heterodimer of SbcC and SbcD.</text>
</comment>
<dbReference type="PANTHER" id="PTHR32114:SF2">
    <property type="entry name" value="ABC TRANSPORTER ABCH.3"/>
    <property type="match status" value="1"/>
</dbReference>
<feature type="domain" description="Rad50/SbcC-type AAA" evidence="6">
    <location>
        <begin position="5"/>
        <end position="180"/>
    </location>
</feature>
<reference evidence="7" key="1">
    <citation type="submission" date="2020-11" db="EMBL/GenBank/DDBJ databases">
        <title>Sequencing the genomes of 1000 actinobacteria strains.</title>
        <authorList>
            <person name="Klenk H.-P."/>
        </authorList>
    </citation>
    <scope>NUCLEOTIDE SEQUENCE</scope>
    <source>
        <strain evidence="7">DSM 43175</strain>
    </source>
</reference>
<dbReference type="SUPFAM" id="SSF52540">
    <property type="entry name" value="P-loop containing nucleoside triphosphate hydrolases"/>
    <property type="match status" value="1"/>
</dbReference>
<keyword evidence="8" id="KW-1185">Reference proteome</keyword>
<comment type="similarity">
    <text evidence="1">Belongs to the SMC family. SbcC subfamily.</text>
</comment>
<dbReference type="Proteomes" id="UP000614047">
    <property type="component" value="Unassembled WGS sequence"/>
</dbReference>
<evidence type="ECO:0000256" key="2">
    <source>
        <dbReference type="ARBA" id="ARBA00011322"/>
    </source>
</evidence>
<dbReference type="GO" id="GO:0006302">
    <property type="term" value="P:double-strand break repair"/>
    <property type="evidence" value="ECO:0007669"/>
    <property type="project" value="InterPro"/>
</dbReference>
<evidence type="ECO:0000313" key="7">
    <source>
        <dbReference type="EMBL" id="MBG6090884.1"/>
    </source>
</evidence>
<evidence type="ECO:0000256" key="5">
    <source>
        <dbReference type="SAM" id="MobiDB-lite"/>
    </source>
</evidence>
<evidence type="ECO:0000256" key="4">
    <source>
        <dbReference type="SAM" id="Coils"/>
    </source>
</evidence>
<keyword evidence="7" id="KW-0269">Exonuclease</keyword>
<feature type="compositionally biased region" description="Pro residues" evidence="5">
    <location>
        <begin position="223"/>
        <end position="239"/>
    </location>
</feature>
<name>A0A931DGU8_9ACTN</name>
<keyword evidence="7" id="KW-0378">Hydrolase</keyword>
<keyword evidence="7" id="KW-0540">Nuclease</keyword>
<feature type="coiled-coil region" evidence="4">
    <location>
        <begin position="555"/>
        <end position="650"/>
    </location>
</feature>
<dbReference type="EMBL" id="JADOUA010000001">
    <property type="protein sequence ID" value="MBG6090884.1"/>
    <property type="molecule type" value="Genomic_DNA"/>
</dbReference>
<dbReference type="InterPro" id="IPR038729">
    <property type="entry name" value="Rad50/SbcC_AAA"/>
</dbReference>
<dbReference type="Pfam" id="PF13476">
    <property type="entry name" value="AAA_23"/>
    <property type="match status" value="1"/>
</dbReference>
<evidence type="ECO:0000256" key="3">
    <source>
        <dbReference type="ARBA" id="ARBA00013368"/>
    </source>
</evidence>
<dbReference type="GO" id="GO:0004527">
    <property type="term" value="F:exonuclease activity"/>
    <property type="evidence" value="ECO:0007669"/>
    <property type="project" value="UniProtKB-KW"/>
</dbReference>
<organism evidence="7 8">
    <name type="scientific">Actinomadura viridis</name>
    <dbReference type="NCBI Taxonomy" id="58110"/>
    <lineage>
        <taxon>Bacteria</taxon>
        <taxon>Bacillati</taxon>
        <taxon>Actinomycetota</taxon>
        <taxon>Actinomycetes</taxon>
        <taxon>Streptosporangiales</taxon>
        <taxon>Thermomonosporaceae</taxon>
        <taxon>Actinomadura</taxon>
    </lineage>
</organism>
<comment type="caution">
    <text evidence="7">The sequence shown here is derived from an EMBL/GenBank/DDBJ whole genome shotgun (WGS) entry which is preliminary data.</text>
</comment>
<accession>A0A931DGU8</accession>
<evidence type="ECO:0000313" key="8">
    <source>
        <dbReference type="Proteomes" id="UP000614047"/>
    </source>
</evidence>
<dbReference type="InterPro" id="IPR027417">
    <property type="entry name" value="P-loop_NTPase"/>
</dbReference>
<feature type="coiled-coil region" evidence="4">
    <location>
        <begin position="462"/>
        <end position="516"/>
    </location>
</feature>
<protein>
    <recommendedName>
        <fullName evidence="3">Nuclease SbcCD subunit C</fullName>
    </recommendedName>
</protein>
<dbReference type="AlphaFoldDB" id="A0A931DGU8"/>
<keyword evidence="4" id="KW-0175">Coiled coil</keyword>
<proteinExistence type="inferred from homology"/>
<dbReference type="GO" id="GO:0016887">
    <property type="term" value="F:ATP hydrolysis activity"/>
    <property type="evidence" value="ECO:0007669"/>
    <property type="project" value="InterPro"/>
</dbReference>
<sequence>MRLHRLEVTAFGPFSGTEEIDFDALSDAGLFLIQGQTGAGKTSVLDAVCYALYGQVPGARNAVKGLRSDHAAPDVAPRVVLEATIRGRRLRVTRSPAWDRPKIRGSGTTQEKAKVLLEELEHGEWTGLSTRLDEAGDLIGGLLGMTAAQFCQVAMLPQGEFASFLRANAEERRKVLERLFAAEVFTQVEKWLADRRAATGREAAALRTVAGSVADRVAEATGAPPPRTEPAPPSPGPVPRPRRGDDPHGAGQAEEPFADIEALPAWAAELAGQHAAIEAAAAELRDRLAGDVTAARTALDQGRVLAERRRAHAEARHRQERLRERAGERAELTSRLDAAARADRVLPLLRNLTDRTHRAKAAQDRAALTRSRVAALVAPGAAEDVLAKAERTRRDDIAALDGKRALAARLAQVTAERHGLSAERARLEPREAEVAADLDGLPGQVEELRAACDDARITAAGRAGAEAAVQDARRRLADAERRDRVLGRLAEAEETRRLAVDAAQAARDRLQELRQARLEGMAATLAADLRPGEPCRVCGALEHPEPAAALGLIPGEDDEERAQAAYEEAQRAREEAAGLVESLRADRDAALESVGETPARDLAAALGDAERALEDAVAAAAEAERLEARLRRAERDLGDARDRHGEIERALTANHARDGELGAEQDRLRAELDRARGDDPSLEARVERLTREAEALAAGVRARQEADRAAEELAAARAEVQAAAANEGFRTADEVRAAELADEDQAVVRDRVRRFDDEEAAVRATLADPALTAASAEPPPDLPALESVLALAESAHTAAASAAAQARRRRDRLAELRAELADAVRAWRPAAERHRVAERLAGLASGKAAANRLGMSLSAYVLAARLEQVVAAANERLDRMSAGRYALRHTVDRAAGDRSKGAGGLGLRVVDGWTGRQRDPVTLSGGESFITSLALALGLADVVTAEAGGTEINTLFVDEGFGTLDEETLDEVMDVLDGLRDGGRAVGIVSHVAELRTRIPAQLRVTKRRAGSTARVVV</sequence>
<evidence type="ECO:0000259" key="6">
    <source>
        <dbReference type="Pfam" id="PF13476"/>
    </source>
</evidence>
<feature type="region of interest" description="Disordered" evidence="5">
    <location>
        <begin position="219"/>
        <end position="253"/>
    </location>
</feature>
<dbReference type="Pfam" id="PF13558">
    <property type="entry name" value="SbcC_Walker_B"/>
    <property type="match status" value="1"/>
</dbReference>
<feature type="coiled-coil region" evidence="4">
    <location>
        <begin position="699"/>
        <end position="726"/>
    </location>
</feature>
<dbReference type="Gene3D" id="3.40.50.300">
    <property type="entry name" value="P-loop containing nucleotide triphosphate hydrolases"/>
    <property type="match status" value="2"/>
</dbReference>